<feature type="region of interest" description="Disordered" evidence="1">
    <location>
        <begin position="161"/>
        <end position="185"/>
    </location>
</feature>
<dbReference type="Pfam" id="PF25597">
    <property type="entry name" value="SH3_retrovirus"/>
    <property type="match status" value="1"/>
</dbReference>
<sequence length="185" mass="21063">MNQIACSIQLWTTKHNVYTGHVQEFPVALKFHKVFGCLCFTHVPHNKCDKLDRRVSLGIFIGYSNDEELNLDNSEKKGLTMAKLKLKFSSSSIEEENDWQNQKVDDAPVRGREKELSMIENLDPNGYIPQDRKKRARRFSVKVNRGCSGFVVPFFTDPGAESVTSDLPDQSHASQRNEKLDCVSL</sequence>
<feature type="compositionally biased region" description="Polar residues" evidence="1">
    <location>
        <begin position="162"/>
        <end position="174"/>
    </location>
</feature>
<protein>
    <recommendedName>
        <fullName evidence="2">Retroviral polymerase SH3-like domain-containing protein</fullName>
    </recommendedName>
</protein>
<dbReference type="InterPro" id="IPR057670">
    <property type="entry name" value="SH3_retrovirus"/>
</dbReference>
<gene>
    <name evidence="3" type="ORF">V8G54_036745</name>
</gene>
<evidence type="ECO:0000259" key="2">
    <source>
        <dbReference type="Pfam" id="PF25597"/>
    </source>
</evidence>
<keyword evidence="4" id="KW-1185">Reference proteome</keyword>
<evidence type="ECO:0000313" key="4">
    <source>
        <dbReference type="Proteomes" id="UP001374535"/>
    </source>
</evidence>
<feature type="compositionally biased region" description="Basic and acidic residues" evidence="1">
    <location>
        <begin position="175"/>
        <end position="185"/>
    </location>
</feature>
<organism evidence="3 4">
    <name type="scientific">Vigna mungo</name>
    <name type="common">Black gram</name>
    <name type="synonym">Phaseolus mungo</name>
    <dbReference type="NCBI Taxonomy" id="3915"/>
    <lineage>
        <taxon>Eukaryota</taxon>
        <taxon>Viridiplantae</taxon>
        <taxon>Streptophyta</taxon>
        <taxon>Embryophyta</taxon>
        <taxon>Tracheophyta</taxon>
        <taxon>Spermatophyta</taxon>
        <taxon>Magnoliopsida</taxon>
        <taxon>eudicotyledons</taxon>
        <taxon>Gunneridae</taxon>
        <taxon>Pentapetalae</taxon>
        <taxon>rosids</taxon>
        <taxon>fabids</taxon>
        <taxon>Fabales</taxon>
        <taxon>Fabaceae</taxon>
        <taxon>Papilionoideae</taxon>
        <taxon>50 kb inversion clade</taxon>
        <taxon>NPAAA clade</taxon>
        <taxon>indigoferoid/millettioid clade</taxon>
        <taxon>Phaseoleae</taxon>
        <taxon>Vigna</taxon>
    </lineage>
</organism>
<proteinExistence type="predicted"/>
<evidence type="ECO:0000256" key="1">
    <source>
        <dbReference type="SAM" id="MobiDB-lite"/>
    </source>
</evidence>
<dbReference type="Proteomes" id="UP001374535">
    <property type="component" value="Chromosome 11"/>
</dbReference>
<dbReference type="AlphaFoldDB" id="A0AAQ3MHB9"/>
<feature type="domain" description="Retroviral polymerase SH3-like" evidence="2">
    <location>
        <begin position="37"/>
        <end position="66"/>
    </location>
</feature>
<reference evidence="3 4" key="1">
    <citation type="journal article" date="2023" name="Life. Sci Alliance">
        <title>Evolutionary insights into 3D genome organization and epigenetic landscape of Vigna mungo.</title>
        <authorList>
            <person name="Junaid A."/>
            <person name="Singh B."/>
            <person name="Bhatia S."/>
        </authorList>
    </citation>
    <scope>NUCLEOTIDE SEQUENCE [LARGE SCALE GENOMIC DNA]</scope>
    <source>
        <strain evidence="3">Urdbean</strain>
    </source>
</reference>
<name>A0AAQ3MHB9_VIGMU</name>
<accession>A0AAQ3MHB9</accession>
<evidence type="ECO:0000313" key="3">
    <source>
        <dbReference type="EMBL" id="WVY91231.1"/>
    </source>
</evidence>
<dbReference type="EMBL" id="CP144690">
    <property type="protein sequence ID" value="WVY91231.1"/>
    <property type="molecule type" value="Genomic_DNA"/>
</dbReference>